<dbReference type="Gene3D" id="3.40.190.10">
    <property type="entry name" value="Periplasmic binding protein-like II"/>
    <property type="match status" value="2"/>
</dbReference>
<dbReference type="EMBL" id="SMKO01000140">
    <property type="protein sequence ID" value="TDC98298.1"/>
    <property type="molecule type" value="Genomic_DNA"/>
</dbReference>
<proteinExistence type="inferred from homology"/>
<accession>A0A4R4UZS5</accession>
<feature type="signal peptide" evidence="4">
    <location>
        <begin position="1"/>
        <end position="21"/>
    </location>
</feature>
<gene>
    <name evidence="6" type="ORF">E1292_35445</name>
</gene>
<comment type="subcellular location">
    <subcellularLocation>
        <location evidence="1">Periplasm</location>
    </subcellularLocation>
</comment>
<protein>
    <submittedName>
        <fullName evidence="6">ABC transporter substrate-binding protein</fullName>
    </submittedName>
</protein>
<dbReference type="Pfam" id="PF09084">
    <property type="entry name" value="NMT1"/>
    <property type="match status" value="1"/>
</dbReference>
<feature type="domain" description="SsuA/THI5-like" evidence="5">
    <location>
        <begin position="58"/>
        <end position="267"/>
    </location>
</feature>
<dbReference type="PANTHER" id="PTHR30024:SF47">
    <property type="entry name" value="TAURINE-BINDING PERIPLASMIC PROTEIN"/>
    <property type="match status" value="1"/>
</dbReference>
<comment type="similarity">
    <text evidence="2">Belongs to the bacterial solute-binding protein SsuA/TauA family.</text>
</comment>
<keyword evidence="3 4" id="KW-0732">Signal</keyword>
<keyword evidence="7" id="KW-1185">Reference proteome</keyword>
<evidence type="ECO:0000256" key="1">
    <source>
        <dbReference type="ARBA" id="ARBA00004418"/>
    </source>
</evidence>
<evidence type="ECO:0000313" key="7">
    <source>
        <dbReference type="Proteomes" id="UP000295258"/>
    </source>
</evidence>
<dbReference type="GO" id="GO:0042597">
    <property type="term" value="C:periplasmic space"/>
    <property type="evidence" value="ECO:0007669"/>
    <property type="project" value="UniProtKB-SubCell"/>
</dbReference>
<evidence type="ECO:0000256" key="4">
    <source>
        <dbReference type="SAM" id="SignalP"/>
    </source>
</evidence>
<evidence type="ECO:0000259" key="5">
    <source>
        <dbReference type="Pfam" id="PF09084"/>
    </source>
</evidence>
<evidence type="ECO:0000256" key="2">
    <source>
        <dbReference type="ARBA" id="ARBA00010742"/>
    </source>
</evidence>
<organism evidence="6 7">
    <name type="scientific">Nonomuraea deserti</name>
    <dbReference type="NCBI Taxonomy" id="1848322"/>
    <lineage>
        <taxon>Bacteria</taxon>
        <taxon>Bacillati</taxon>
        <taxon>Actinomycetota</taxon>
        <taxon>Actinomycetes</taxon>
        <taxon>Streptosporangiales</taxon>
        <taxon>Streptosporangiaceae</taxon>
        <taxon>Nonomuraea</taxon>
    </lineage>
</organism>
<dbReference type="GO" id="GO:0042918">
    <property type="term" value="P:alkanesulfonate transmembrane transport"/>
    <property type="evidence" value="ECO:0007669"/>
    <property type="project" value="TreeGrafter"/>
</dbReference>
<dbReference type="PROSITE" id="PS51257">
    <property type="entry name" value="PROKAR_LIPOPROTEIN"/>
    <property type="match status" value="1"/>
</dbReference>
<feature type="chain" id="PRO_5020234771" evidence="4">
    <location>
        <begin position="22"/>
        <end position="334"/>
    </location>
</feature>
<dbReference type="Proteomes" id="UP000295258">
    <property type="component" value="Unassembled WGS sequence"/>
</dbReference>
<dbReference type="SUPFAM" id="SSF53850">
    <property type="entry name" value="Periplasmic binding protein-like II"/>
    <property type="match status" value="1"/>
</dbReference>
<dbReference type="InterPro" id="IPR015168">
    <property type="entry name" value="SsuA/THI5"/>
</dbReference>
<dbReference type="PANTHER" id="PTHR30024">
    <property type="entry name" value="ALIPHATIC SULFONATES-BINDING PROTEIN-RELATED"/>
    <property type="match status" value="1"/>
</dbReference>
<comment type="caution">
    <text evidence="6">The sequence shown here is derived from an EMBL/GenBank/DDBJ whole genome shotgun (WGS) entry which is preliminary data.</text>
</comment>
<sequence>MPRPRRTMRSGPALRACVALAATIVLTACGGTDPGAPSGGQRGGLEKTALTIGVSPTPSSAPVFIADRRGFFKEEGLTVRTEVIQAPQTVMPKILNGTMDIFKGSYVSLINIQDSGAAKIKILHDSLAAAPGIAGVVVMNDSPLQGPKDLKGRTIAVNSLDNLGTMSMSAHLKAYEVAPDQVKFVVVNFEAQLAALKESRVDAAWMVEPFLSAAQQAGARLLLDTNTGPTDALPIDGWAATEEWAARHPGTAAAFQRAVSRAQRLAATDRAVLAEVVPLYTQTPKEAVMTMAMGTFPTSLNATRIQRVADLMYEFGYLKSKVDVASMVVPIPGQ</sequence>
<reference evidence="6 7" key="1">
    <citation type="submission" date="2019-03" db="EMBL/GenBank/DDBJ databases">
        <title>Draft genome sequences of novel Actinobacteria.</title>
        <authorList>
            <person name="Sahin N."/>
            <person name="Ay H."/>
            <person name="Saygin H."/>
        </authorList>
    </citation>
    <scope>NUCLEOTIDE SEQUENCE [LARGE SCALE GENOMIC DNA]</scope>
    <source>
        <strain evidence="6 7">KC310</strain>
    </source>
</reference>
<name>A0A4R4UZS5_9ACTN</name>
<evidence type="ECO:0000313" key="6">
    <source>
        <dbReference type="EMBL" id="TDC98298.1"/>
    </source>
</evidence>
<evidence type="ECO:0000256" key="3">
    <source>
        <dbReference type="ARBA" id="ARBA00022729"/>
    </source>
</evidence>
<dbReference type="AlphaFoldDB" id="A0A4R4UZS5"/>